<keyword evidence="4" id="KW-1185">Reference proteome</keyword>
<feature type="region of interest" description="Disordered" evidence="1">
    <location>
        <begin position="1"/>
        <end position="21"/>
    </location>
</feature>
<feature type="domain" description="ANTAR" evidence="2">
    <location>
        <begin position="153"/>
        <end position="214"/>
    </location>
</feature>
<dbReference type="InterPro" id="IPR008327">
    <property type="entry name" value="Sig_transdc_resp-reg_antiterm"/>
</dbReference>
<dbReference type="Gene3D" id="1.10.10.10">
    <property type="entry name" value="Winged helix-like DNA-binding domain superfamily/Winged helix DNA-binding domain"/>
    <property type="match status" value="1"/>
</dbReference>
<evidence type="ECO:0000259" key="2">
    <source>
        <dbReference type="PROSITE" id="PS50921"/>
    </source>
</evidence>
<protein>
    <submittedName>
        <fullName evidence="3">Response regulator protein</fullName>
    </submittedName>
</protein>
<organism evidence="3 4">
    <name type="scientific">Ralstonia solanacearum IPO1609</name>
    <dbReference type="NCBI Taxonomy" id="564066"/>
    <lineage>
        <taxon>Bacteria</taxon>
        <taxon>Pseudomonadati</taxon>
        <taxon>Pseudomonadota</taxon>
        <taxon>Betaproteobacteria</taxon>
        <taxon>Burkholderiales</taxon>
        <taxon>Burkholderiaceae</taxon>
        <taxon>Ralstonia</taxon>
        <taxon>Ralstonia solanacearum species complex</taxon>
    </lineage>
</organism>
<dbReference type="Proteomes" id="UP000053470">
    <property type="component" value="Unassembled WGS sequence"/>
</dbReference>
<gene>
    <name evidence="3" type="ORF">RSIPO_00409</name>
</gene>
<dbReference type="SUPFAM" id="SSF52172">
    <property type="entry name" value="CheY-like"/>
    <property type="match status" value="1"/>
</dbReference>
<reference evidence="3" key="2">
    <citation type="submission" date="2022-04" db="EMBL/GenBank/DDBJ databases">
        <title>Genomic draft of R. solanacearum strain IPO1609, a phylotype IIB1/biovar 2/race 3 strain isolated from potato in Europe.</title>
        <authorList>
            <person name="Boucher C."/>
            <person name="Carrere S."/>
            <person name="Dossat C."/>
            <person name="Elbaz M."/>
            <person name="Genin S."/>
            <person name="Gouzy J."/>
            <person name="Prior P."/>
            <person name="Segurens B."/>
            <person name="Wincker P."/>
        </authorList>
    </citation>
    <scope>NUCLEOTIDE SEQUENCE</scope>
    <source>
        <strain evidence="3">IPO1609</strain>
    </source>
</reference>
<dbReference type="InterPro" id="IPR011006">
    <property type="entry name" value="CheY-like_superfamily"/>
</dbReference>
<dbReference type="InterPro" id="IPR005561">
    <property type="entry name" value="ANTAR"/>
</dbReference>
<dbReference type="InterPro" id="IPR036388">
    <property type="entry name" value="WH-like_DNA-bd_sf"/>
</dbReference>
<dbReference type="SMART" id="SM01012">
    <property type="entry name" value="ANTAR"/>
    <property type="match status" value="1"/>
</dbReference>
<reference evidence="3" key="1">
    <citation type="submission" date="2014-11" db="EMBL/GenBank/DDBJ databases">
        <authorList>
            <person name="Genoscope - CEA"/>
        </authorList>
    </citation>
    <scope>NUCLEOTIDE SEQUENCE</scope>
    <source>
        <strain evidence="3">IPO1609</strain>
    </source>
</reference>
<sequence length="219" mass="24153">MRGVHNAPLCAMQTKPPAPSVPHTAAPMRVLLVRDPLDAEQVNLELIRAGLAEAGFVDVGVVDADLMLPERIAETQPDMVIVASESAARDTIEHVCVATQHAPRPIVLFTDNDDATRIKTAFAAGITAYIVDGLKPTRVKAVLDVAYARFEHERELRAELDNAKTQLAERKVLERAKGLLMQQMRLSEDEAFKRLRKMAMDRNIKLVEAAQRVIDVMAG</sequence>
<evidence type="ECO:0000313" key="4">
    <source>
        <dbReference type="Proteomes" id="UP000053470"/>
    </source>
</evidence>
<accession>A0ABF7R9N3</accession>
<evidence type="ECO:0000256" key="1">
    <source>
        <dbReference type="SAM" id="MobiDB-lite"/>
    </source>
</evidence>
<dbReference type="PROSITE" id="PS50921">
    <property type="entry name" value="ANTAR"/>
    <property type="match status" value="1"/>
</dbReference>
<dbReference type="AlphaFoldDB" id="A0ABF7R9N3"/>
<dbReference type="EMBL" id="LN651282">
    <property type="protein sequence ID" value="CEJ18233.1"/>
    <property type="molecule type" value="Genomic_DNA"/>
</dbReference>
<dbReference type="Gene3D" id="3.40.50.2300">
    <property type="match status" value="1"/>
</dbReference>
<dbReference type="PIRSF" id="PIRSF036382">
    <property type="entry name" value="RR_antiterm"/>
    <property type="match status" value="1"/>
</dbReference>
<proteinExistence type="predicted"/>
<dbReference type="Pfam" id="PF03861">
    <property type="entry name" value="ANTAR"/>
    <property type="match status" value="1"/>
</dbReference>
<evidence type="ECO:0000313" key="3">
    <source>
        <dbReference type="EMBL" id="CEJ18233.1"/>
    </source>
</evidence>
<name>A0ABF7R9N3_RALSL</name>